<dbReference type="SUPFAM" id="SSF52540">
    <property type="entry name" value="P-loop containing nucleoside triphosphate hydrolases"/>
    <property type="match status" value="1"/>
</dbReference>
<dbReference type="PANTHER" id="PTHR10803">
    <property type="entry name" value="ARSENICAL PUMP-DRIVING ATPASE ARSENITE-TRANSLOCATING ATPASE"/>
    <property type="match status" value="1"/>
</dbReference>
<reference evidence="3" key="1">
    <citation type="journal article" date="2019" name="Int. J. Syst. Evol. Microbiol.">
        <title>The Global Catalogue of Microorganisms (GCM) 10K type strain sequencing project: providing services to taxonomists for standard genome sequencing and annotation.</title>
        <authorList>
            <consortium name="The Broad Institute Genomics Platform"/>
            <consortium name="The Broad Institute Genome Sequencing Center for Infectious Disease"/>
            <person name="Wu L."/>
            <person name="Ma J."/>
        </authorList>
    </citation>
    <scope>NUCLEOTIDE SEQUENCE [LARGE SCALE GENOMIC DNA]</scope>
    <source>
        <strain evidence="3">NCAIM B.02333</strain>
    </source>
</reference>
<accession>A0ABV7WKV3</accession>
<sequence length="343" mass="36068">MPDLLDPRVRLHVVTGKGGTGKTTVAGALALALARQGRRVLLCEVEGRQGLARLFDRAPLGFEPTPLLPVDGGELLGSAIDAKGALLEYLEVFYRLGRAGRTLERIGAVDFATTIAPGLRDVLLTGKVYDAVRTRQGDRRGDTPYLYDHVVLDAPPTGRIGNFLNVNAVGAGLARVGPINAQAESVMAVLRSETTAVHVVTLLEDMPVQETADAVAELRRLGLPMGRVVVNQVRPPLLDEALTARALARDGDGSGDGSGDGAWDLDALAADLTALGAGGDDPRARAAGLLVETREHALRVARERELRQEVDALGITVVELPQLDGGRHGLDDGGVHELAGALA</sequence>
<keyword evidence="3" id="KW-1185">Reference proteome</keyword>
<comment type="caution">
    <text evidence="2">The sequence shown here is derived from an EMBL/GenBank/DDBJ whole genome shotgun (WGS) entry which is preliminary data.</text>
</comment>
<protein>
    <submittedName>
        <fullName evidence="2">ArsA-related P-loop ATPase</fullName>
    </submittedName>
</protein>
<feature type="domain" description="ArsA/GET3 Anion-transporting ATPase-like" evidence="1">
    <location>
        <begin position="11"/>
        <end position="184"/>
    </location>
</feature>
<organism evidence="2 3">
    <name type="scientific">Aquipuribacter hungaricus</name>
    <dbReference type="NCBI Taxonomy" id="545624"/>
    <lineage>
        <taxon>Bacteria</taxon>
        <taxon>Bacillati</taxon>
        <taxon>Actinomycetota</taxon>
        <taxon>Actinomycetes</taxon>
        <taxon>Micrococcales</taxon>
        <taxon>Intrasporangiaceae</taxon>
        <taxon>Aquipuribacter</taxon>
    </lineage>
</organism>
<dbReference type="InterPro" id="IPR016300">
    <property type="entry name" value="ATPase_ArsA/GET3"/>
</dbReference>
<evidence type="ECO:0000313" key="2">
    <source>
        <dbReference type="EMBL" id="MFC3689607.1"/>
    </source>
</evidence>
<dbReference type="Gene3D" id="3.40.50.300">
    <property type="entry name" value="P-loop containing nucleotide triphosphate hydrolases"/>
    <property type="match status" value="1"/>
</dbReference>
<dbReference type="Pfam" id="PF02374">
    <property type="entry name" value="ArsA_ATPase"/>
    <property type="match status" value="1"/>
</dbReference>
<proteinExistence type="predicted"/>
<gene>
    <name evidence="2" type="ORF">ACFOLH_14745</name>
</gene>
<evidence type="ECO:0000313" key="3">
    <source>
        <dbReference type="Proteomes" id="UP001595685"/>
    </source>
</evidence>
<dbReference type="EMBL" id="JBHRWW010000011">
    <property type="protein sequence ID" value="MFC3689607.1"/>
    <property type="molecule type" value="Genomic_DNA"/>
</dbReference>
<dbReference type="Proteomes" id="UP001595685">
    <property type="component" value="Unassembled WGS sequence"/>
</dbReference>
<dbReference type="PANTHER" id="PTHR10803:SF31">
    <property type="entry name" value="ATPASE RV3679-RELATED"/>
    <property type="match status" value="1"/>
</dbReference>
<dbReference type="InterPro" id="IPR025723">
    <property type="entry name" value="ArsA/GET3_ATPase-like"/>
</dbReference>
<dbReference type="InterPro" id="IPR027417">
    <property type="entry name" value="P-loop_NTPase"/>
</dbReference>
<name>A0ABV7WKV3_9MICO</name>
<evidence type="ECO:0000259" key="1">
    <source>
        <dbReference type="Pfam" id="PF02374"/>
    </source>
</evidence>
<dbReference type="RefSeq" id="WP_340291752.1">
    <property type="nucleotide sequence ID" value="NZ_JBBEOI010000048.1"/>
</dbReference>